<dbReference type="AlphaFoldDB" id="A0A4Y2PIM2"/>
<dbReference type="EMBL" id="BGPR01011411">
    <property type="protein sequence ID" value="GBN51184.1"/>
    <property type="molecule type" value="Genomic_DNA"/>
</dbReference>
<keyword evidence="2" id="KW-1185">Reference proteome</keyword>
<sequence>MLPWCHSPHQWQAPRVEQGHRCLGLGQWGVSAHHRQAYDPSTYQNPGSDPGIALCWDHQALPRGLVSDHPWGFHVWPLVRRAGQPVRQVVCWGPFGCEHPV</sequence>
<protein>
    <submittedName>
        <fullName evidence="1">Uncharacterized protein</fullName>
    </submittedName>
</protein>
<reference evidence="1 2" key="1">
    <citation type="journal article" date="2019" name="Sci. Rep.">
        <title>Orb-weaving spider Araneus ventricosus genome elucidates the spidroin gene catalogue.</title>
        <authorList>
            <person name="Kono N."/>
            <person name="Nakamura H."/>
            <person name="Ohtoshi R."/>
            <person name="Moran D.A.P."/>
            <person name="Shinohara A."/>
            <person name="Yoshida Y."/>
            <person name="Fujiwara M."/>
            <person name="Mori M."/>
            <person name="Tomita M."/>
            <person name="Arakawa K."/>
        </authorList>
    </citation>
    <scope>NUCLEOTIDE SEQUENCE [LARGE SCALE GENOMIC DNA]</scope>
</reference>
<gene>
    <name evidence="1" type="ORF">AVEN_103379_1</name>
</gene>
<accession>A0A4Y2PIM2</accession>
<organism evidence="1 2">
    <name type="scientific">Araneus ventricosus</name>
    <name type="common">Orbweaver spider</name>
    <name type="synonym">Epeira ventricosa</name>
    <dbReference type="NCBI Taxonomy" id="182803"/>
    <lineage>
        <taxon>Eukaryota</taxon>
        <taxon>Metazoa</taxon>
        <taxon>Ecdysozoa</taxon>
        <taxon>Arthropoda</taxon>
        <taxon>Chelicerata</taxon>
        <taxon>Arachnida</taxon>
        <taxon>Araneae</taxon>
        <taxon>Araneomorphae</taxon>
        <taxon>Entelegynae</taxon>
        <taxon>Araneoidea</taxon>
        <taxon>Araneidae</taxon>
        <taxon>Araneus</taxon>
    </lineage>
</organism>
<comment type="caution">
    <text evidence="1">The sequence shown here is derived from an EMBL/GenBank/DDBJ whole genome shotgun (WGS) entry which is preliminary data.</text>
</comment>
<dbReference type="Proteomes" id="UP000499080">
    <property type="component" value="Unassembled WGS sequence"/>
</dbReference>
<proteinExistence type="predicted"/>
<evidence type="ECO:0000313" key="2">
    <source>
        <dbReference type="Proteomes" id="UP000499080"/>
    </source>
</evidence>
<evidence type="ECO:0000313" key="1">
    <source>
        <dbReference type="EMBL" id="GBN51184.1"/>
    </source>
</evidence>
<name>A0A4Y2PIM2_ARAVE</name>